<dbReference type="PROSITE" id="PS50110">
    <property type="entry name" value="RESPONSE_REGULATORY"/>
    <property type="match status" value="1"/>
</dbReference>
<dbReference type="AlphaFoldDB" id="A0A238XNN1"/>
<evidence type="ECO:0000313" key="4">
    <source>
        <dbReference type="EMBL" id="SNR59964.1"/>
    </source>
</evidence>
<keyword evidence="1" id="KW-0378">Hydrolase</keyword>
<dbReference type="InterPro" id="IPR001932">
    <property type="entry name" value="PPM-type_phosphatase-like_dom"/>
</dbReference>
<dbReference type="SMART" id="SM00448">
    <property type="entry name" value="REC"/>
    <property type="match status" value="1"/>
</dbReference>
<evidence type="ECO:0000313" key="5">
    <source>
        <dbReference type="Proteomes" id="UP000198324"/>
    </source>
</evidence>
<dbReference type="InterPro" id="IPR001789">
    <property type="entry name" value="Sig_transdc_resp-reg_receiver"/>
</dbReference>
<dbReference type="SUPFAM" id="SSF81606">
    <property type="entry name" value="PP2C-like"/>
    <property type="match status" value="1"/>
</dbReference>
<dbReference type="Gene3D" id="3.60.40.10">
    <property type="entry name" value="PPM-type phosphatase domain"/>
    <property type="match status" value="1"/>
</dbReference>
<dbReference type="InterPro" id="IPR036457">
    <property type="entry name" value="PPM-type-like_dom_sf"/>
</dbReference>
<dbReference type="GO" id="GO:0016791">
    <property type="term" value="F:phosphatase activity"/>
    <property type="evidence" value="ECO:0007669"/>
    <property type="project" value="TreeGrafter"/>
</dbReference>
<name>A0A238XNN1_9BACT</name>
<dbReference type="InterPro" id="IPR011006">
    <property type="entry name" value="CheY-like_superfamily"/>
</dbReference>
<dbReference type="Proteomes" id="UP000198324">
    <property type="component" value="Unassembled WGS sequence"/>
</dbReference>
<dbReference type="SUPFAM" id="SSF52172">
    <property type="entry name" value="CheY-like"/>
    <property type="match status" value="1"/>
</dbReference>
<protein>
    <submittedName>
        <fullName evidence="4">Response regulator receiver domain-containing protein</fullName>
    </submittedName>
</protein>
<dbReference type="RefSeq" id="WP_089270928.1">
    <property type="nucleotide sequence ID" value="NZ_FZOC01000001.1"/>
</dbReference>
<dbReference type="PANTHER" id="PTHR43156:SF2">
    <property type="entry name" value="STAGE II SPORULATION PROTEIN E"/>
    <property type="match status" value="1"/>
</dbReference>
<dbReference type="CDD" id="cd19920">
    <property type="entry name" value="REC_PA4781-like"/>
    <property type="match status" value="1"/>
</dbReference>
<keyword evidence="5" id="KW-1185">Reference proteome</keyword>
<dbReference type="EMBL" id="FZOC01000001">
    <property type="protein sequence ID" value="SNR59964.1"/>
    <property type="molecule type" value="Genomic_DNA"/>
</dbReference>
<feature type="domain" description="Response regulatory" evidence="3">
    <location>
        <begin position="30"/>
        <end position="146"/>
    </location>
</feature>
<dbReference type="OrthoDB" id="20101at2"/>
<keyword evidence="2" id="KW-0597">Phosphoprotein</keyword>
<dbReference type="GO" id="GO:0000160">
    <property type="term" value="P:phosphorelay signal transduction system"/>
    <property type="evidence" value="ECO:0007669"/>
    <property type="project" value="InterPro"/>
</dbReference>
<feature type="modified residue" description="4-aspartylphosphate" evidence="2">
    <location>
        <position position="79"/>
    </location>
</feature>
<proteinExistence type="predicted"/>
<dbReference type="InterPro" id="IPR052016">
    <property type="entry name" value="Bact_Sigma-Reg"/>
</dbReference>
<dbReference type="PANTHER" id="PTHR43156">
    <property type="entry name" value="STAGE II SPORULATION PROTEIN E-RELATED"/>
    <property type="match status" value="1"/>
</dbReference>
<evidence type="ECO:0000256" key="2">
    <source>
        <dbReference type="PROSITE-ProRule" id="PRU00169"/>
    </source>
</evidence>
<accession>A0A238XNN1</accession>
<dbReference type="Pfam" id="PF07228">
    <property type="entry name" value="SpoIIE"/>
    <property type="match status" value="1"/>
</dbReference>
<dbReference type="Gene3D" id="3.40.50.2300">
    <property type="match status" value="1"/>
</dbReference>
<dbReference type="Pfam" id="PF00072">
    <property type="entry name" value="Response_reg"/>
    <property type="match status" value="1"/>
</dbReference>
<gene>
    <name evidence="4" type="ORF">SAMN04488503_0263</name>
</gene>
<organism evidence="4 5">
    <name type="scientific">Humidesulfovibrio mexicanus</name>
    <dbReference type="NCBI Taxonomy" id="147047"/>
    <lineage>
        <taxon>Bacteria</taxon>
        <taxon>Pseudomonadati</taxon>
        <taxon>Thermodesulfobacteriota</taxon>
        <taxon>Desulfovibrionia</taxon>
        <taxon>Desulfovibrionales</taxon>
        <taxon>Desulfovibrionaceae</taxon>
        <taxon>Humidesulfovibrio</taxon>
    </lineage>
</organism>
<reference evidence="4 5" key="1">
    <citation type="submission" date="2017-06" db="EMBL/GenBank/DDBJ databases">
        <authorList>
            <person name="Kim H.J."/>
            <person name="Triplett B.A."/>
        </authorList>
    </citation>
    <scope>NUCLEOTIDE SEQUENCE [LARGE SCALE GENOMIC DNA]</scope>
    <source>
        <strain evidence="4 5">DSM 13116</strain>
    </source>
</reference>
<evidence type="ECO:0000256" key="1">
    <source>
        <dbReference type="ARBA" id="ARBA00022801"/>
    </source>
</evidence>
<dbReference type="SMART" id="SM00331">
    <property type="entry name" value="PP2C_SIG"/>
    <property type="match status" value="1"/>
</dbReference>
<sequence>MNAPSGELTENPHPREGHGVIMADADIPGKILVVDDEPVNLMVLKGVLGKSGYHVECASSGEQCLELARSSQPDMILLDVMMPGESGFDTCRKLKHDPATSHLPVMFITGLGEMSEKLEGLGIGAVDYITKPFMAAEVLARVKAQMAFQARQREVIDGQASRLAQVQQAQRALLPRPEDLPDSRFAVQFLTVLEAGGDFYDVLDTGSGRTVYFLADVSGHDLSASFLTPSLKALFRQHAISSATPADVLSRMNTTLCAITSEEVYMTAVCLLVDRSAGHYMLASAGHPPAMAVQNGLVASIRVSSPPLGLFLDADFGNCSARAQSGDRFYLYTDGLAENAGRYVTSDSFHDTLAELCLQNVLFPLRDAVGNMVRGMTTEAKPQDDIVLLGVEV</sequence>
<evidence type="ECO:0000259" key="3">
    <source>
        <dbReference type="PROSITE" id="PS50110"/>
    </source>
</evidence>